<evidence type="ECO:0000313" key="2">
    <source>
        <dbReference type="Proteomes" id="UP000681794"/>
    </source>
</evidence>
<reference evidence="1" key="1">
    <citation type="submission" date="2021-06" db="EMBL/GenBank/DDBJ databases">
        <authorList>
            <person name="Ellington A.J."/>
            <person name="Bryan N.C."/>
            <person name="Christner B.C."/>
            <person name="Reisch C.R."/>
        </authorList>
    </citation>
    <scope>NUCLEOTIDE SEQUENCE</scope>
    <source>
        <strain evidence="1">L6-1</strain>
    </source>
</reference>
<accession>A0ACD1E1G4</accession>
<dbReference type="Proteomes" id="UP000681794">
    <property type="component" value="Chromosome"/>
</dbReference>
<evidence type="ECO:0000313" key="1">
    <source>
        <dbReference type="EMBL" id="QWS32602.1"/>
    </source>
</evidence>
<organism evidence="1 2">
    <name type="scientific">Curtobacterium aetherium</name>
    <dbReference type="NCBI Taxonomy" id="2841594"/>
    <lineage>
        <taxon>Bacteria</taxon>
        <taxon>Bacillati</taxon>
        <taxon>Actinomycetota</taxon>
        <taxon>Actinomycetes</taxon>
        <taxon>Micrococcales</taxon>
        <taxon>Microbacteriaceae</taxon>
        <taxon>Curtobacterium</taxon>
    </lineage>
</organism>
<protein>
    <submittedName>
        <fullName evidence="1">Uncharacterized protein</fullName>
    </submittedName>
</protein>
<dbReference type="EMBL" id="CP076544">
    <property type="protein sequence ID" value="QWS32602.1"/>
    <property type="molecule type" value="Genomic_DNA"/>
</dbReference>
<gene>
    <name evidence="1" type="ORF">KM842_09895</name>
</gene>
<name>A0ACD1E1G4_9MICO</name>
<keyword evidence="2" id="KW-1185">Reference proteome</keyword>
<sequence length="168" mass="18793">MSIPRWTPLGALALHGLKAATESIENDSGNEYVALGTAEFWAASLDEQLMRTFGAAYDAARDSDEQGQVLPGIRLVRNGITHGAVIAAEPSGLRWPLEWPLHWDPTVYGPLETLLADWVGERMQNKSVPQQDDVYRRLLEGRELSVPLKAAIDWFVRLERVQWDLDTA</sequence>
<proteinExistence type="predicted"/>